<reference evidence="3" key="1">
    <citation type="journal article" date="2020" name="Fungal Divers.">
        <title>Resolving the Mortierellaceae phylogeny through synthesis of multi-gene phylogenetics and phylogenomics.</title>
        <authorList>
            <person name="Vandepol N."/>
            <person name="Liber J."/>
            <person name="Desiro A."/>
            <person name="Na H."/>
            <person name="Kennedy M."/>
            <person name="Barry K."/>
            <person name="Grigoriev I.V."/>
            <person name="Miller A.N."/>
            <person name="O'Donnell K."/>
            <person name="Stajich J.E."/>
            <person name="Bonito G."/>
        </authorList>
    </citation>
    <scope>NUCLEOTIDE SEQUENCE</scope>
    <source>
        <strain evidence="3">BC1065</strain>
    </source>
</reference>
<dbReference type="EMBL" id="JAAAJB010000031">
    <property type="protein sequence ID" value="KAG0269204.1"/>
    <property type="molecule type" value="Genomic_DNA"/>
</dbReference>
<gene>
    <name evidence="3" type="ORF">DFQ27_004444</name>
</gene>
<evidence type="ECO:0000256" key="1">
    <source>
        <dbReference type="SAM" id="MobiDB-lite"/>
    </source>
</evidence>
<keyword evidence="4" id="KW-1185">Reference proteome</keyword>
<accession>A0A9P6QJ00</accession>
<organism evidence="3 4">
    <name type="scientific">Actinomortierella ambigua</name>
    <dbReference type="NCBI Taxonomy" id="1343610"/>
    <lineage>
        <taxon>Eukaryota</taxon>
        <taxon>Fungi</taxon>
        <taxon>Fungi incertae sedis</taxon>
        <taxon>Mucoromycota</taxon>
        <taxon>Mortierellomycotina</taxon>
        <taxon>Mortierellomycetes</taxon>
        <taxon>Mortierellales</taxon>
        <taxon>Mortierellaceae</taxon>
        <taxon>Actinomortierella</taxon>
    </lineage>
</organism>
<evidence type="ECO:0000313" key="4">
    <source>
        <dbReference type="Proteomes" id="UP000807716"/>
    </source>
</evidence>
<proteinExistence type="predicted"/>
<sequence length="71" mass="7805">MGNYISYTRQDLMISAAMIIAWLMIRPFFVALSKKAEAKHVETLEAEARLNTGDDAGGSGSSNSARRKKLD</sequence>
<dbReference type="OrthoDB" id="2419619at2759"/>
<protein>
    <submittedName>
        <fullName evidence="3">Uncharacterized protein</fullName>
    </submittedName>
</protein>
<keyword evidence="2" id="KW-0812">Transmembrane</keyword>
<dbReference type="Proteomes" id="UP000807716">
    <property type="component" value="Unassembled WGS sequence"/>
</dbReference>
<evidence type="ECO:0000313" key="3">
    <source>
        <dbReference type="EMBL" id="KAG0269204.1"/>
    </source>
</evidence>
<feature type="transmembrane region" description="Helical" evidence="2">
    <location>
        <begin position="12"/>
        <end position="32"/>
    </location>
</feature>
<keyword evidence="2" id="KW-1133">Transmembrane helix</keyword>
<dbReference type="AlphaFoldDB" id="A0A9P6QJ00"/>
<feature type="region of interest" description="Disordered" evidence="1">
    <location>
        <begin position="47"/>
        <end position="71"/>
    </location>
</feature>
<keyword evidence="2" id="KW-0472">Membrane</keyword>
<comment type="caution">
    <text evidence="3">The sequence shown here is derived from an EMBL/GenBank/DDBJ whole genome shotgun (WGS) entry which is preliminary data.</text>
</comment>
<evidence type="ECO:0000256" key="2">
    <source>
        <dbReference type="SAM" id="Phobius"/>
    </source>
</evidence>
<name>A0A9P6QJ00_9FUNG</name>